<feature type="non-terminal residue" evidence="1">
    <location>
        <position position="1"/>
    </location>
</feature>
<evidence type="ECO:0000313" key="1">
    <source>
        <dbReference type="EMBL" id="GAF84357.1"/>
    </source>
</evidence>
<sequence>NIQRIKADSLEQAILWRSTTRRAFLRYLESGYSVEGFRLDTGTNRCFYLLTRANP</sequence>
<dbReference type="AlphaFoldDB" id="X0T833"/>
<name>X0T833_9ZZZZ</name>
<accession>X0T833</accession>
<comment type="caution">
    <text evidence="1">The sequence shown here is derived from an EMBL/GenBank/DDBJ whole genome shotgun (WGS) entry which is preliminary data.</text>
</comment>
<gene>
    <name evidence="1" type="ORF">S01H1_12133</name>
</gene>
<proteinExistence type="predicted"/>
<protein>
    <submittedName>
        <fullName evidence="1">Uncharacterized protein</fullName>
    </submittedName>
</protein>
<dbReference type="EMBL" id="BARS01006210">
    <property type="protein sequence ID" value="GAF84357.1"/>
    <property type="molecule type" value="Genomic_DNA"/>
</dbReference>
<reference evidence="1" key="1">
    <citation type="journal article" date="2014" name="Front. Microbiol.">
        <title>High frequency of phylogenetically diverse reductive dehalogenase-homologous genes in deep subseafloor sedimentary metagenomes.</title>
        <authorList>
            <person name="Kawai M."/>
            <person name="Futagami T."/>
            <person name="Toyoda A."/>
            <person name="Takaki Y."/>
            <person name="Nishi S."/>
            <person name="Hori S."/>
            <person name="Arai W."/>
            <person name="Tsubouchi T."/>
            <person name="Morono Y."/>
            <person name="Uchiyama I."/>
            <person name="Ito T."/>
            <person name="Fujiyama A."/>
            <person name="Inagaki F."/>
            <person name="Takami H."/>
        </authorList>
    </citation>
    <scope>NUCLEOTIDE SEQUENCE</scope>
    <source>
        <strain evidence="1">Expedition CK06-06</strain>
    </source>
</reference>
<organism evidence="1">
    <name type="scientific">marine sediment metagenome</name>
    <dbReference type="NCBI Taxonomy" id="412755"/>
    <lineage>
        <taxon>unclassified sequences</taxon>
        <taxon>metagenomes</taxon>
        <taxon>ecological metagenomes</taxon>
    </lineage>
</organism>